<comment type="caution">
    <text evidence="1">The sequence shown here is derived from an EMBL/GenBank/DDBJ whole genome shotgun (WGS) entry which is preliminary data.</text>
</comment>
<name>A0ABN8MHN6_9CNID</name>
<protein>
    <submittedName>
        <fullName evidence="1">Uncharacterized protein</fullName>
    </submittedName>
</protein>
<dbReference type="Proteomes" id="UP001159427">
    <property type="component" value="Unassembled WGS sequence"/>
</dbReference>
<feature type="non-terminal residue" evidence="1">
    <location>
        <position position="1"/>
    </location>
</feature>
<dbReference type="EMBL" id="CALNXI010000547">
    <property type="protein sequence ID" value="CAH3029032.1"/>
    <property type="molecule type" value="Genomic_DNA"/>
</dbReference>
<evidence type="ECO:0000313" key="2">
    <source>
        <dbReference type="Proteomes" id="UP001159427"/>
    </source>
</evidence>
<evidence type="ECO:0000313" key="1">
    <source>
        <dbReference type="EMBL" id="CAH3029032.1"/>
    </source>
</evidence>
<gene>
    <name evidence="1" type="ORF">PEVE_00035359</name>
</gene>
<sequence>ISGKEKWTARGTGKCPKCTFTYSTFRKPERCTQCQIYLGGKFVPKKGTSSNRKRKLNNPEAVYVCFFADNLLYSIKVTDRDYRSFCLVAGSSRVCYFNSCPNLRALAVASGQELLNTFSCPHLEKVKDNVPSREEHHLNSEKLAEYPGGADILRNMTDVADYAKPLGVAQVIRVSESSYVVCGIPDTSATTGFVHVKNHNDTLLCSVKHCRIFSGGKQLKTQHVCLHVHLLSCSLRLWKLHSRAIASSTTPTAAVSTCTSTDTSSTIPTSSVARTSTLKHTQATHHPYHTPLSDRVPNPNTIDYLGDVMYNAFYCFELLTCRHMDDVVCGLCGTIGIVYFGDGNAKNCCSVSGVSR</sequence>
<proteinExistence type="predicted"/>
<keyword evidence="2" id="KW-1185">Reference proteome</keyword>
<reference evidence="1 2" key="1">
    <citation type="submission" date="2022-05" db="EMBL/GenBank/DDBJ databases">
        <authorList>
            <consortium name="Genoscope - CEA"/>
            <person name="William W."/>
        </authorList>
    </citation>
    <scope>NUCLEOTIDE SEQUENCE [LARGE SCALE GENOMIC DNA]</scope>
</reference>
<organism evidence="1 2">
    <name type="scientific">Porites evermanni</name>
    <dbReference type="NCBI Taxonomy" id="104178"/>
    <lineage>
        <taxon>Eukaryota</taxon>
        <taxon>Metazoa</taxon>
        <taxon>Cnidaria</taxon>
        <taxon>Anthozoa</taxon>
        <taxon>Hexacorallia</taxon>
        <taxon>Scleractinia</taxon>
        <taxon>Fungiina</taxon>
        <taxon>Poritidae</taxon>
        <taxon>Porites</taxon>
    </lineage>
</organism>
<accession>A0ABN8MHN6</accession>